<evidence type="ECO:0000313" key="1">
    <source>
        <dbReference type="EMBL" id="AOY77775.1"/>
    </source>
</evidence>
<dbReference type="RefSeq" id="WP_070971897.1">
    <property type="nucleotide sequence ID" value="NZ_CP017603.1"/>
</dbReference>
<dbReference type="KEGG" id="cfm:BJL90_19065"/>
<organism evidence="2 4">
    <name type="scientific">Clostridium formicaceticum</name>
    <dbReference type="NCBI Taxonomy" id="1497"/>
    <lineage>
        <taxon>Bacteria</taxon>
        <taxon>Bacillati</taxon>
        <taxon>Bacillota</taxon>
        <taxon>Clostridia</taxon>
        <taxon>Eubacteriales</taxon>
        <taxon>Clostridiaceae</taxon>
        <taxon>Clostridium</taxon>
    </lineage>
</organism>
<reference evidence="1 3" key="1">
    <citation type="submission" date="2016-10" db="EMBL/GenBank/DDBJ databases">
        <title>Complete Genome Sequence of Acetogen Clostridium formicoaceticum ATCC 27076.</title>
        <authorList>
            <person name="Bao T."/>
            <person name="Cheng C."/>
            <person name="Zhao J."/>
            <person name="Yang S.-T."/>
            <person name="Wang J."/>
            <person name="Wang M."/>
        </authorList>
    </citation>
    <scope>NUCLEOTIDE SEQUENCE [LARGE SCALE GENOMIC DNA]</scope>
    <source>
        <strain evidence="1 3">ATCC 27076</strain>
    </source>
</reference>
<evidence type="ECO:0000313" key="2">
    <source>
        <dbReference type="EMBL" id="ARE88381.1"/>
    </source>
</evidence>
<evidence type="ECO:0000313" key="4">
    <source>
        <dbReference type="Proteomes" id="UP000192478"/>
    </source>
</evidence>
<sequence>MPGKLVSVNEIMRAIACFKGAYKYLSDLPYHTLYIYETLSIDGFDKANKLVIKILKEYRTIHSTMKSIELLNISPEFNDNASIIMYAAEQNLDYFLGVLTQLKKGEEKFVSMTTKKKRG</sequence>
<protein>
    <submittedName>
        <fullName evidence="2">Uncharacterized protein</fullName>
    </submittedName>
</protein>
<dbReference type="EMBL" id="CP017603">
    <property type="protein sequence ID" value="AOY77775.1"/>
    <property type="molecule type" value="Genomic_DNA"/>
</dbReference>
<accession>A0AAC9WGY8</accession>
<proteinExistence type="predicted"/>
<reference evidence="2 4" key="2">
    <citation type="submission" date="2017-03" db="EMBL/GenBank/DDBJ databases">
        <title>Complete sequence of Clostridium formicaceticum DSM 92.</title>
        <authorList>
            <person name="Poehlein A."/>
            <person name="Karl M."/>
            <person name="Bengelsdorf F.R."/>
            <person name="Duerre P."/>
            <person name="Daniel R."/>
        </authorList>
    </citation>
    <scope>NUCLEOTIDE SEQUENCE [LARGE SCALE GENOMIC DNA]</scope>
    <source>
        <strain evidence="2 4">DSM 92</strain>
    </source>
</reference>
<evidence type="ECO:0000313" key="3">
    <source>
        <dbReference type="Proteomes" id="UP000177894"/>
    </source>
</evidence>
<dbReference type="Proteomes" id="UP000177894">
    <property type="component" value="Chromosome"/>
</dbReference>
<name>A0AAC9WGY8_9CLOT</name>
<dbReference type="AlphaFoldDB" id="A0AAC9WGY8"/>
<keyword evidence="3" id="KW-1185">Reference proteome</keyword>
<gene>
    <name evidence="1" type="ORF">BJL90_19065</name>
    <name evidence="2" type="ORF">CLFO_27830</name>
</gene>
<dbReference type="Proteomes" id="UP000192478">
    <property type="component" value="Chromosome"/>
</dbReference>
<dbReference type="EMBL" id="CP020559">
    <property type="protein sequence ID" value="ARE88381.1"/>
    <property type="molecule type" value="Genomic_DNA"/>
</dbReference>